<feature type="compositionally biased region" description="Low complexity" evidence="1">
    <location>
        <begin position="172"/>
        <end position="185"/>
    </location>
</feature>
<dbReference type="AlphaFoldDB" id="A0A9K3KKB3"/>
<proteinExistence type="predicted"/>
<feature type="compositionally biased region" description="Polar residues" evidence="1">
    <location>
        <begin position="1"/>
        <end position="11"/>
    </location>
</feature>
<reference evidence="2" key="1">
    <citation type="journal article" date="2021" name="Sci. Rep.">
        <title>Diploid genomic architecture of Nitzschia inconspicua, an elite biomass production diatom.</title>
        <authorList>
            <person name="Oliver A."/>
            <person name="Podell S."/>
            <person name="Pinowska A."/>
            <person name="Traller J.C."/>
            <person name="Smith S.R."/>
            <person name="McClure R."/>
            <person name="Beliaev A."/>
            <person name="Bohutskyi P."/>
            <person name="Hill E.A."/>
            <person name="Rabines A."/>
            <person name="Zheng H."/>
            <person name="Allen L.Z."/>
            <person name="Kuo A."/>
            <person name="Grigoriev I.V."/>
            <person name="Allen A.E."/>
            <person name="Hazlebeck D."/>
            <person name="Allen E.E."/>
        </authorList>
    </citation>
    <scope>NUCLEOTIDE SEQUENCE</scope>
    <source>
        <strain evidence="2">Hildebrandi</strain>
    </source>
</reference>
<dbReference type="OrthoDB" id="48299at2759"/>
<feature type="region of interest" description="Disordered" evidence="1">
    <location>
        <begin position="156"/>
        <end position="186"/>
    </location>
</feature>
<protein>
    <submittedName>
        <fullName evidence="2">Uncharacterized protein</fullName>
    </submittedName>
</protein>
<dbReference type="Proteomes" id="UP000693970">
    <property type="component" value="Unassembled WGS sequence"/>
</dbReference>
<evidence type="ECO:0000256" key="1">
    <source>
        <dbReference type="SAM" id="MobiDB-lite"/>
    </source>
</evidence>
<feature type="region of interest" description="Disordered" evidence="1">
    <location>
        <begin position="53"/>
        <end position="89"/>
    </location>
</feature>
<accession>A0A9K3KKB3</accession>
<dbReference type="EMBL" id="JAGRRH010000022">
    <property type="protein sequence ID" value="KAG7345287.1"/>
    <property type="molecule type" value="Genomic_DNA"/>
</dbReference>
<keyword evidence="3" id="KW-1185">Reference proteome</keyword>
<feature type="compositionally biased region" description="Polar residues" evidence="1">
    <location>
        <begin position="71"/>
        <end position="81"/>
    </location>
</feature>
<comment type="caution">
    <text evidence="2">The sequence shown here is derived from an EMBL/GenBank/DDBJ whole genome shotgun (WGS) entry which is preliminary data.</text>
</comment>
<evidence type="ECO:0000313" key="2">
    <source>
        <dbReference type="EMBL" id="KAG7345287.1"/>
    </source>
</evidence>
<name>A0A9K3KKB3_9STRA</name>
<reference evidence="2" key="2">
    <citation type="submission" date="2021-04" db="EMBL/GenBank/DDBJ databases">
        <authorList>
            <person name="Podell S."/>
        </authorList>
    </citation>
    <scope>NUCLEOTIDE SEQUENCE</scope>
    <source>
        <strain evidence="2">Hildebrandi</strain>
    </source>
</reference>
<evidence type="ECO:0000313" key="3">
    <source>
        <dbReference type="Proteomes" id="UP000693970"/>
    </source>
</evidence>
<sequence>MMMQLATTGSSFDEESSTGAEDTPMAKEPLSPPSGAESLFLAGLMTSKLSAAAVSDQIKTNHSSSRKRLQSNDSRSVISGRSSDDFWSCAENPSDFDDLDKSSDDPISQLHLPFAQISEEGEQQQQRQQPTSKELNTIGTFFNDIMSTFYSNSKYDSTPTASPTKMPPKPTTPATTTTSSSSSTPDLSKIDAAEIAYAKAKDVWAWGKTVPLVSIFVGTTETVASKALDVAGTSFSSLDGKIAEELAKLDSGILNPAIETIAKAVISAAAHSEEHLKPIILSILSTVGMIKSEANETTPEAHTSTPEVTTK</sequence>
<gene>
    <name evidence="2" type="ORF">IV203_032818</name>
</gene>
<organism evidence="2 3">
    <name type="scientific">Nitzschia inconspicua</name>
    <dbReference type="NCBI Taxonomy" id="303405"/>
    <lineage>
        <taxon>Eukaryota</taxon>
        <taxon>Sar</taxon>
        <taxon>Stramenopiles</taxon>
        <taxon>Ochrophyta</taxon>
        <taxon>Bacillariophyta</taxon>
        <taxon>Bacillariophyceae</taxon>
        <taxon>Bacillariophycidae</taxon>
        <taxon>Bacillariales</taxon>
        <taxon>Bacillariaceae</taxon>
        <taxon>Nitzschia</taxon>
    </lineage>
</organism>
<feature type="region of interest" description="Disordered" evidence="1">
    <location>
        <begin position="1"/>
        <end position="39"/>
    </location>
</feature>